<reference evidence="1 2" key="1">
    <citation type="journal article" date="2016" name="Nat. Commun.">
        <title>Thousands of microbial genomes shed light on interconnected biogeochemical processes in an aquifer system.</title>
        <authorList>
            <person name="Anantharaman K."/>
            <person name="Brown C.T."/>
            <person name="Hug L.A."/>
            <person name="Sharon I."/>
            <person name="Castelle C.J."/>
            <person name="Probst A.J."/>
            <person name="Thomas B.C."/>
            <person name="Singh A."/>
            <person name="Wilkins M.J."/>
            <person name="Karaoz U."/>
            <person name="Brodie E.L."/>
            <person name="Williams K.H."/>
            <person name="Hubbard S.S."/>
            <person name="Banfield J.F."/>
        </authorList>
    </citation>
    <scope>NUCLEOTIDE SEQUENCE [LARGE SCALE GENOMIC DNA]</scope>
</reference>
<dbReference type="EMBL" id="MFQA01000015">
    <property type="protein sequence ID" value="OGH69121.1"/>
    <property type="molecule type" value="Genomic_DNA"/>
</dbReference>
<evidence type="ECO:0000313" key="2">
    <source>
        <dbReference type="Proteomes" id="UP000176413"/>
    </source>
</evidence>
<protein>
    <submittedName>
        <fullName evidence="1">Uncharacterized protein</fullName>
    </submittedName>
</protein>
<organism evidence="1 2">
    <name type="scientific">Candidatus Magasanikbacteria bacterium RIFCSPHIGHO2_02_FULL_45_10</name>
    <dbReference type="NCBI Taxonomy" id="1798679"/>
    <lineage>
        <taxon>Bacteria</taxon>
        <taxon>Candidatus Magasanikiibacteriota</taxon>
    </lineage>
</organism>
<dbReference type="AlphaFoldDB" id="A0A1F6MBW1"/>
<sequence length="82" mass="9527">MQFCLIGKKAGEFIKLKKQLGKCDEKSSFTEADVNDVMNCLNGLKDRIDLAKEIFLENEKKDEIIFEFWYRNGKIVFTDIDG</sequence>
<accession>A0A1F6MBW1</accession>
<proteinExistence type="predicted"/>
<gene>
    <name evidence="1" type="ORF">A3D53_01940</name>
</gene>
<comment type="caution">
    <text evidence="1">The sequence shown here is derived from an EMBL/GenBank/DDBJ whole genome shotgun (WGS) entry which is preliminary data.</text>
</comment>
<name>A0A1F6MBW1_9BACT</name>
<dbReference type="Proteomes" id="UP000176413">
    <property type="component" value="Unassembled WGS sequence"/>
</dbReference>
<evidence type="ECO:0000313" key="1">
    <source>
        <dbReference type="EMBL" id="OGH69121.1"/>
    </source>
</evidence>